<dbReference type="PROSITE" id="PS50931">
    <property type="entry name" value="HTH_LYSR"/>
    <property type="match status" value="1"/>
</dbReference>
<name>A0ABY7YS73_9HYPH</name>
<dbReference type="Proteomes" id="UP001220530">
    <property type="component" value="Chromosome"/>
</dbReference>
<dbReference type="PANTHER" id="PTHR30419">
    <property type="entry name" value="HTH-TYPE TRANSCRIPTIONAL REGULATOR YBHD"/>
    <property type="match status" value="1"/>
</dbReference>
<evidence type="ECO:0000313" key="2">
    <source>
        <dbReference type="EMBL" id="WDR03973.1"/>
    </source>
</evidence>
<organism evidence="2 3">
    <name type="scientific">Devosia algicola</name>
    <dbReference type="NCBI Taxonomy" id="3026418"/>
    <lineage>
        <taxon>Bacteria</taxon>
        <taxon>Pseudomonadati</taxon>
        <taxon>Pseudomonadota</taxon>
        <taxon>Alphaproteobacteria</taxon>
        <taxon>Hyphomicrobiales</taxon>
        <taxon>Devosiaceae</taxon>
        <taxon>Devosia</taxon>
    </lineage>
</organism>
<gene>
    <name evidence="2" type="ORF">PSQ19_08110</name>
</gene>
<dbReference type="InterPro" id="IPR036388">
    <property type="entry name" value="WH-like_DNA-bd_sf"/>
</dbReference>
<proteinExistence type="predicted"/>
<reference evidence="2 3" key="1">
    <citation type="submission" date="2023-02" db="EMBL/GenBank/DDBJ databases">
        <title>Devosia algicola sp. nov., isolated from the phycosphere of marine algae.</title>
        <authorList>
            <person name="Kim J.M."/>
            <person name="Lee J.K."/>
            <person name="Choi B.J."/>
            <person name="Bayburt H."/>
            <person name="Jeon C.O."/>
        </authorList>
    </citation>
    <scope>NUCLEOTIDE SEQUENCE [LARGE SCALE GENOMIC DNA]</scope>
    <source>
        <strain evidence="2 3">G20-9</strain>
    </source>
</reference>
<sequence>MNLLFRFQAIAEAGSVRRAAERLNITQPALSRSLAQLEKHYAQPLLERHARGVRPTGFGQRLLSTISRLARDWELAEIELASGGRLAEGLLRINAGPLWSAVALPAILVKLHQMFPNLVVEIGNRSGAAVNADLMEGRIDVSFGGMHAADMLSSQTRNPRIYPRS</sequence>
<keyword evidence="3" id="KW-1185">Reference proteome</keyword>
<dbReference type="Gene3D" id="1.10.10.10">
    <property type="entry name" value="Winged helix-like DNA-binding domain superfamily/Winged helix DNA-binding domain"/>
    <property type="match status" value="1"/>
</dbReference>
<dbReference type="InterPro" id="IPR036390">
    <property type="entry name" value="WH_DNA-bd_sf"/>
</dbReference>
<dbReference type="Gene3D" id="3.40.190.10">
    <property type="entry name" value="Periplasmic binding protein-like II"/>
    <property type="match status" value="1"/>
</dbReference>
<dbReference type="EMBL" id="CP118246">
    <property type="protein sequence ID" value="WDR03973.1"/>
    <property type="molecule type" value="Genomic_DNA"/>
</dbReference>
<dbReference type="PRINTS" id="PR00039">
    <property type="entry name" value="HTHLYSR"/>
</dbReference>
<dbReference type="SUPFAM" id="SSF53850">
    <property type="entry name" value="Periplasmic binding protein-like II"/>
    <property type="match status" value="1"/>
</dbReference>
<dbReference type="PANTHER" id="PTHR30419:SF8">
    <property type="entry name" value="NITROGEN ASSIMILATION TRANSCRIPTIONAL ACTIVATOR-RELATED"/>
    <property type="match status" value="1"/>
</dbReference>
<dbReference type="SUPFAM" id="SSF46785">
    <property type="entry name" value="Winged helix' DNA-binding domain"/>
    <property type="match status" value="1"/>
</dbReference>
<accession>A0ABY7YS73</accession>
<protein>
    <submittedName>
        <fullName evidence="2">LysR family transcriptional regulator</fullName>
    </submittedName>
</protein>
<evidence type="ECO:0000259" key="1">
    <source>
        <dbReference type="PROSITE" id="PS50931"/>
    </source>
</evidence>
<dbReference type="Pfam" id="PF00126">
    <property type="entry name" value="HTH_1"/>
    <property type="match status" value="1"/>
</dbReference>
<dbReference type="RefSeq" id="WP_282220359.1">
    <property type="nucleotide sequence ID" value="NZ_CP118246.1"/>
</dbReference>
<feature type="domain" description="HTH lysR-type" evidence="1">
    <location>
        <begin position="1"/>
        <end position="56"/>
    </location>
</feature>
<dbReference type="InterPro" id="IPR000847">
    <property type="entry name" value="LysR_HTH_N"/>
</dbReference>
<dbReference type="InterPro" id="IPR050950">
    <property type="entry name" value="HTH-type_LysR_regulators"/>
</dbReference>
<evidence type="ECO:0000313" key="3">
    <source>
        <dbReference type="Proteomes" id="UP001220530"/>
    </source>
</evidence>